<dbReference type="AlphaFoldDB" id="A0A4C1YYT7"/>
<proteinExistence type="predicted"/>
<evidence type="ECO:0000313" key="2">
    <source>
        <dbReference type="EMBL" id="GBP79759.1"/>
    </source>
</evidence>
<protein>
    <submittedName>
        <fullName evidence="2">Uncharacterized protein</fullName>
    </submittedName>
</protein>
<feature type="region of interest" description="Disordered" evidence="1">
    <location>
        <begin position="99"/>
        <end position="131"/>
    </location>
</feature>
<organism evidence="2 3">
    <name type="scientific">Eumeta variegata</name>
    <name type="common">Bagworm moth</name>
    <name type="synonym">Eumeta japonica</name>
    <dbReference type="NCBI Taxonomy" id="151549"/>
    <lineage>
        <taxon>Eukaryota</taxon>
        <taxon>Metazoa</taxon>
        <taxon>Ecdysozoa</taxon>
        <taxon>Arthropoda</taxon>
        <taxon>Hexapoda</taxon>
        <taxon>Insecta</taxon>
        <taxon>Pterygota</taxon>
        <taxon>Neoptera</taxon>
        <taxon>Endopterygota</taxon>
        <taxon>Lepidoptera</taxon>
        <taxon>Glossata</taxon>
        <taxon>Ditrysia</taxon>
        <taxon>Tineoidea</taxon>
        <taxon>Psychidae</taxon>
        <taxon>Oiketicinae</taxon>
        <taxon>Eumeta</taxon>
    </lineage>
</organism>
<dbReference type="Proteomes" id="UP000299102">
    <property type="component" value="Unassembled WGS sequence"/>
</dbReference>
<sequence length="131" mass="14848">MLTIIPLRDTKVFICTFRELDEAKAAPRSEFESKSQSRPDQRQSRGEIDIKDEVTPRSAARRICTYAYVVARSPDGDGVRKRSKEFSLLIHRNVKPSTRHVFASSRRAGRAGVAGGDYPSRRDTRLLSRPD</sequence>
<feature type="compositionally biased region" description="Basic and acidic residues" evidence="1">
    <location>
        <begin position="119"/>
        <end position="131"/>
    </location>
</feature>
<evidence type="ECO:0000256" key="1">
    <source>
        <dbReference type="SAM" id="MobiDB-lite"/>
    </source>
</evidence>
<evidence type="ECO:0000313" key="3">
    <source>
        <dbReference type="Proteomes" id="UP000299102"/>
    </source>
</evidence>
<name>A0A4C1YYT7_EUMVA</name>
<keyword evidence="3" id="KW-1185">Reference proteome</keyword>
<comment type="caution">
    <text evidence="2">The sequence shown here is derived from an EMBL/GenBank/DDBJ whole genome shotgun (WGS) entry which is preliminary data.</text>
</comment>
<dbReference type="EMBL" id="BGZK01001429">
    <property type="protein sequence ID" value="GBP79759.1"/>
    <property type="molecule type" value="Genomic_DNA"/>
</dbReference>
<accession>A0A4C1YYT7</accession>
<gene>
    <name evidence="2" type="ORF">EVAR_56667_1</name>
</gene>
<reference evidence="2 3" key="1">
    <citation type="journal article" date="2019" name="Commun. Biol.">
        <title>The bagworm genome reveals a unique fibroin gene that provides high tensile strength.</title>
        <authorList>
            <person name="Kono N."/>
            <person name="Nakamura H."/>
            <person name="Ohtoshi R."/>
            <person name="Tomita M."/>
            <person name="Numata K."/>
            <person name="Arakawa K."/>
        </authorList>
    </citation>
    <scope>NUCLEOTIDE SEQUENCE [LARGE SCALE GENOMIC DNA]</scope>
</reference>
<feature type="region of interest" description="Disordered" evidence="1">
    <location>
        <begin position="24"/>
        <end position="53"/>
    </location>
</feature>